<dbReference type="InterPro" id="IPR016162">
    <property type="entry name" value="Ald_DH_N"/>
</dbReference>
<name>A0ABS9EKS0_9BACT</name>
<keyword evidence="1" id="KW-0560">Oxidoreductase</keyword>
<organism evidence="4 5">
    <name type="scientific">Dethiosulfovibrio marinus</name>
    <dbReference type="NCBI Taxonomy" id="133532"/>
    <lineage>
        <taxon>Bacteria</taxon>
        <taxon>Thermotogati</taxon>
        <taxon>Synergistota</taxon>
        <taxon>Synergistia</taxon>
        <taxon>Synergistales</taxon>
        <taxon>Dethiosulfovibrionaceae</taxon>
        <taxon>Dethiosulfovibrio</taxon>
    </lineage>
</organism>
<dbReference type="EMBL" id="JAKGUD010000001">
    <property type="protein sequence ID" value="MCF4141279.1"/>
    <property type="molecule type" value="Genomic_DNA"/>
</dbReference>
<evidence type="ECO:0000259" key="3">
    <source>
        <dbReference type="Pfam" id="PF00171"/>
    </source>
</evidence>
<keyword evidence="2" id="KW-0520">NAD</keyword>
<dbReference type="InterPro" id="IPR016161">
    <property type="entry name" value="Ald_DH/histidinol_DH"/>
</dbReference>
<dbReference type="InterPro" id="IPR012408">
    <property type="entry name" value="Acetald_propionald_DH-rel"/>
</dbReference>
<dbReference type="InterPro" id="IPR016163">
    <property type="entry name" value="Ald_DH_C"/>
</dbReference>
<keyword evidence="5" id="KW-1185">Reference proteome</keyword>
<proteinExistence type="predicted"/>
<dbReference type="SUPFAM" id="SSF53720">
    <property type="entry name" value="ALDH-like"/>
    <property type="match status" value="1"/>
</dbReference>
<comment type="caution">
    <text evidence="4">The sequence shown here is derived from an EMBL/GenBank/DDBJ whole genome shotgun (WGS) entry which is preliminary data.</text>
</comment>
<feature type="domain" description="Aldehyde dehydrogenase" evidence="3">
    <location>
        <begin position="36"/>
        <end position="423"/>
    </location>
</feature>
<dbReference type="RefSeq" id="WP_236097608.1">
    <property type="nucleotide sequence ID" value="NZ_JAKGUD010000001.1"/>
</dbReference>
<evidence type="ECO:0000256" key="1">
    <source>
        <dbReference type="ARBA" id="ARBA00023002"/>
    </source>
</evidence>
<evidence type="ECO:0000256" key="2">
    <source>
        <dbReference type="ARBA" id="ARBA00023027"/>
    </source>
</evidence>
<dbReference type="PANTHER" id="PTHR11699">
    <property type="entry name" value="ALDEHYDE DEHYDROGENASE-RELATED"/>
    <property type="match status" value="1"/>
</dbReference>
<dbReference type="Proteomes" id="UP001200430">
    <property type="component" value="Unassembled WGS sequence"/>
</dbReference>
<dbReference type="InterPro" id="IPR015590">
    <property type="entry name" value="Aldehyde_DH_dom"/>
</dbReference>
<protein>
    <submittedName>
        <fullName evidence="4">Aldehyde dehydrogenase EutE</fullName>
    </submittedName>
</protein>
<dbReference type="Gene3D" id="3.40.605.10">
    <property type="entry name" value="Aldehyde Dehydrogenase, Chain A, domain 1"/>
    <property type="match status" value="1"/>
</dbReference>
<evidence type="ECO:0000313" key="4">
    <source>
        <dbReference type="EMBL" id="MCF4141279.1"/>
    </source>
</evidence>
<dbReference type="Gene3D" id="3.40.309.10">
    <property type="entry name" value="Aldehyde Dehydrogenase, Chain A, domain 2"/>
    <property type="match status" value="1"/>
</dbReference>
<dbReference type="PIRSF" id="PIRSF036410">
    <property type="entry name" value="EutE_PduP"/>
    <property type="match status" value="1"/>
</dbReference>
<dbReference type="NCBIfam" id="NF011927">
    <property type="entry name" value="PRK15398.1"/>
    <property type="match status" value="1"/>
</dbReference>
<gene>
    <name evidence="4" type="ORF">L2W38_00400</name>
</gene>
<sequence>MKPMDERMLHELVSAVVKRISSEDVVNDGGFSPAFEKVDDAVEISVKAQRKWQFEYSLDKKKFIIDSLKADLLPQVEAFSSLALKDTGMGNLKDKIMKNRLAIEKTPGPEFIRTSCTTGDEGLVLEEHAPFGVIASITPSTNPTASVINNTICMLSAGNSVVFAPHPGAAESSIDMVQRVHDSLISHGAPEGIITVLSRISMENVGALMSHHAVRLVSATGGPGVVNAALSSGKPAIGAGPGNPPVVVDETAHVEQAAKDIVAGCSFDNNLPCTSEKALIVVNCVADQLKRKMLEEGAFELKDPAKIEALKEVALNEKRTDPNRKFVGKDAVWILEKIGIKAPGNVRLILVECELDDPIIQVEMLMPVLGMVRVPDFDAALEAAIKTEHGFRHSALIHSTNVDHMSVMAKVMETTMFTKNGPSFSTLGFGGECPTAFTIATTTGQGPTTPLSFCRLRRCNLHGSFRIV</sequence>
<reference evidence="4 5" key="1">
    <citation type="submission" date="2022-01" db="EMBL/GenBank/DDBJ databases">
        <title>Dethiosulfovibrio faecalis sp. nov., a novel proteolytic, non-sulfur-reducing bacterium isolated from a marine aquaculture solid waste bioreactor.</title>
        <authorList>
            <person name="Grabowski S."/>
            <person name="Apolinario E."/>
            <person name="Schneider N."/>
            <person name="Marshall C.W."/>
            <person name="Sowers K.R."/>
        </authorList>
    </citation>
    <scope>NUCLEOTIDE SEQUENCE [LARGE SCALE GENOMIC DNA]</scope>
    <source>
        <strain evidence="4 5">DSM 12537</strain>
    </source>
</reference>
<dbReference type="Pfam" id="PF00171">
    <property type="entry name" value="Aldedh"/>
    <property type="match status" value="1"/>
</dbReference>
<accession>A0ABS9EKS0</accession>
<evidence type="ECO:0000313" key="5">
    <source>
        <dbReference type="Proteomes" id="UP001200430"/>
    </source>
</evidence>